<protein>
    <recommendedName>
        <fullName evidence="1">Pyrroloquinoline quinone-dependent pyranose dehydrogenase beta-propeller domain-containing protein</fullName>
    </recommendedName>
</protein>
<dbReference type="STRING" id="1817814.A2V81_01700"/>
<feature type="domain" description="Pyrroloquinoline quinone-dependent pyranose dehydrogenase beta-propeller" evidence="1">
    <location>
        <begin position="61"/>
        <end position="404"/>
    </location>
</feature>
<comment type="caution">
    <text evidence="2">The sequence shown here is derived from an EMBL/GenBank/DDBJ whole genome shotgun (WGS) entry which is preliminary data.</text>
</comment>
<dbReference type="InterPro" id="IPR054539">
    <property type="entry name" value="Beta-prop_PDH"/>
</dbReference>
<organism evidence="2 3">
    <name type="scientific">Candidatus Abawacabacteria bacterium RBG_16_42_10</name>
    <dbReference type="NCBI Taxonomy" id="1817814"/>
    <lineage>
        <taxon>Bacteria</taxon>
        <taxon>Candidatus Abawacaibacteriota</taxon>
    </lineage>
</organism>
<dbReference type="InterPro" id="IPR011042">
    <property type="entry name" value="6-blade_b-propeller_TolB-like"/>
</dbReference>
<dbReference type="Gene3D" id="2.120.10.30">
    <property type="entry name" value="TolB, C-terminal domain"/>
    <property type="match status" value="1"/>
</dbReference>
<dbReference type="Pfam" id="PF22807">
    <property type="entry name" value="TrAA12"/>
    <property type="match status" value="1"/>
</dbReference>
<name>A0A1F4XJB5_9BACT</name>
<evidence type="ECO:0000259" key="1">
    <source>
        <dbReference type="Pfam" id="PF22807"/>
    </source>
</evidence>
<evidence type="ECO:0000313" key="3">
    <source>
        <dbReference type="Proteomes" id="UP000177614"/>
    </source>
</evidence>
<gene>
    <name evidence="2" type="ORF">A2V81_01700</name>
</gene>
<reference evidence="2 3" key="1">
    <citation type="journal article" date="2016" name="Nat. Commun.">
        <title>Thousands of microbial genomes shed light on interconnected biogeochemical processes in an aquifer system.</title>
        <authorList>
            <person name="Anantharaman K."/>
            <person name="Brown C.T."/>
            <person name="Hug L.A."/>
            <person name="Sharon I."/>
            <person name="Castelle C.J."/>
            <person name="Probst A.J."/>
            <person name="Thomas B.C."/>
            <person name="Singh A."/>
            <person name="Wilkins M.J."/>
            <person name="Karaoz U."/>
            <person name="Brodie E.L."/>
            <person name="Williams K.H."/>
            <person name="Hubbard S.S."/>
            <person name="Banfield J.F."/>
        </authorList>
    </citation>
    <scope>NUCLEOTIDE SEQUENCE [LARGE SCALE GENOMIC DNA]</scope>
</reference>
<dbReference type="SUPFAM" id="SSF50952">
    <property type="entry name" value="Soluble quinoprotein glucose dehydrogenase"/>
    <property type="match status" value="1"/>
</dbReference>
<sequence>MKKILLTIILLFLLGGVSLAGVFYWQNLRGIGPVINPPQQNIADIISSPKPGTNTTGLPLQLPPGFSVSIFAKDLGSPRVMLPLDYGYMLVSIPAQGKVVALKDDNADGVSDHMYTVLTGLDQPHGLAMYYHGEMTLYIAESDQVSTYDFDFDNQKATNKKKVLDLPGGGGHFTRTLLIIQTPGGEKLLTSIGSSCNVCNEQDDRRAKVLISSLDGSDMRTYASGLRNAVFLTTHPTTKQAWVTEMGRDLLGDNIPPDEINILKEGKDYGWPYCYGKKIQDTAFNNSADAKTRCENSEASYIDLQAHSAPLGLAFVPINSGWPKDYENNVLVAYHGSWNRSVPTGYKVVRFKLDKQGQVLGQEDFITGWLTNNENALGRPVDISIGVDGVMYVTDDKAGVIYRVAPAINDSL</sequence>
<dbReference type="AlphaFoldDB" id="A0A1F4XJB5"/>
<dbReference type="EMBL" id="MEWR01000018">
    <property type="protein sequence ID" value="OGC81801.1"/>
    <property type="molecule type" value="Genomic_DNA"/>
</dbReference>
<dbReference type="PANTHER" id="PTHR19328">
    <property type="entry name" value="HEDGEHOG-INTERACTING PROTEIN"/>
    <property type="match status" value="1"/>
</dbReference>
<proteinExistence type="predicted"/>
<dbReference type="Proteomes" id="UP000177614">
    <property type="component" value="Unassembled WGS sequence"/>
</dbReference>
<accession>A0A1F4XJB5</accession>
<dbReference type="InterPro" id="IPR011041">
    <property type="entry name" value="Quinoprot_gluc/sorb_DH_b-prop"/>
</dbReference>
<dbReference type="PANTHER" id="PTHR19328:SF53">
    <property type="entry name" value="MEMBRANE PROTEIN"/>
    <property type="match status" value="1"/>
</dbReference>
<evidence type="ECO:0000313" key="2">
    <source>
        <dbReference type="EMBL" id="OGC81801.1"/>
    </source>
</evidence>